<dbReference type="AlphaFoldDB" id="B4D9T9"/>
<reference evidence="2 3" key="1">
    <citation type="journal article" date="2011" name="J. Bacteriol.">
        <title>Genome sequence of Chthoniobacter flavus Ellin428, an aerobic heterotrophic soil bacterium.</title>
        <authorList>
            <person name="Kant R."/>
            <person name="van Passel M.W."/>
            <person name="Palva A."/>
            <person name="Lucas S."/>
            <person name="Lapidus A."/>
            <person name="Glavina Del Rio T."/>
            <person name="Dalin E."/>
            <person name="Tice H."/>
            <person name="Bruce D."/>
            <person name="Goodwin L."/>
            <person name="Pitluck S."/>
            <person name="Larimer F.W."/>
            <person name="Land M.L."/>
            <person name="Hauser L."/>
            <person name="Sangwan P."/>
            <person name="de Vos W.M."/>
            <person name="Janssen P.H."/>
            <person name="Smidt H."/>
        </authorList>
    </citation>
    <scope>NUCLEOTIDE SEQUENCE [LARGE SCALE GENOMIC DNA]</scope>
    <source>
        <strain evidence="2 3">Ellin428</strain>
    </source>
</reference>
<name>B4D9T9_9BACT</name>
<evidence type="ECO:0000313" key="3">
    <source>
        <dbReference type="Proteomes" id="UP000005824"/>
    </source>
</evidence>
<keyword evidence="1" id="KW-0472">Membrane</keyword>
<comment type="caution">
    <text evidence="2">The sequence shown here is derived from an EMBL/GenBank/DDBJ whole genome shotgun (WGS) entry which is preliminary data.</text>
</comment>
<dbReference type="RefSeq" id="WP_006983000.1">
    <property type="nucleotide sequence ID" value="NZ_ABVL01000027.1"/>
</dbReference>
<proteinExistence type="predicted"/>
<sequence length="40" mass="4515">MKPPHIHRPKLDLHSVTVQTVIELAIGSVLIVALMRWVES</sequence>
<dbReference type="Proteomes" id="UP000005824">
    <property type="component" value="Unassembled WGS sequence"/>
</dbReference>
<dbReference type="InParanoid" id="B4D9T9"/>
<keyword evidence="1" id="KW-1133">Transmembrane helix</keyword>
<keyword evidence="3" id="KW-1185">Reference proteome</keyword>
<protein>
    <submittedName>
        <fullName evidence="2">Uncharacterized protein</fullName>
    </submittedName>
</protein>
<organism evidence="2 3">
    <name type="scientific">Chthoniobacter flavus Ellin428</name>
    <dbReference type="NCBI Taxonomy" id="497964"/>
    <lineage>
        <taxon>Bacteria</taxon>
        <taxon>Pseudomonadati</taxon>
        <taxon>Verrucomicrobiota</taxon>
        <taxon>Spartobacteria</taxon>
        <taxon>Chthoniobacterales</taxon>
        <taxon>Chthoniobacteraceae</taxon>
        <taxon>Chthoniobacter</taxon>
    </lineage>
</organism>
<accession>B4D9T9</accession>
<gene>
    <name evidence="2" type="ORF">CfE428DRAFT_5679</name>
</gene>
<dbReference type="EMBL" id="ABVL01000027">
    <property type="protein sequence ID" value="EDY16870.1"/>
    <property type="molecule type" value="Genomic_DNA"/>
</dbReference>
<keyword evidence="1" id="KW-0812">Transmembrane</keyword>
<feature type="transmembrane region" description="Helical" evidence="1">
    <location>
        <begin position="21"/>
        <end position="38"/>
    </location>
</feature>
<evidence type="ECO:0000313" key="2">
    <source>
        <dbReference type="EMBL" id="EDY16870.1"/>
    </source>
</evidence>
<evidence type="ECO:0000256" key="1">
    <source>
        <dbReference type="SAM" id="Phobius"/>
    </source>
</evidence>